<proteinExistence type="predicted"/>
<gene>
    <name evidence="3" type="ORF">PGT21_011540</name>
    <name evidence="2" type="ORF">PGTUg99_015331</name>
</gene>
<dbReference type="AlphaFoldDB" id="A0A5B0NV21"/>
<evidence type="ECO:0000313" key="4">
    <source>
        <dbReference type="Proteomes" id="UP000324748"/>
    </source>
</evidence>
<evidence type="ECO:0000313" key="2">
    <source>
        <dbReference type="EMBL" id="KAA1091930.1"/>
    </source>
</evidence>
<evidence type="ECO:0000256" key="1">
    <source>
        <dbReference type="SAM" id="MobiDB-lite"/>
    </source>
</evidence>
<feature type="region of interest" description="Disordered" evidence="1">
    <location>
        <begin position="158"/>
        <end position="196"/>
    </location>
</feature>
<dbReference type="Proteomes" id="UP000325313">
    <property type="component" value="Unassembled WGS sequence"/>
</dbReference>
<keyword evidence="4" id="KW-1185">Reference proteome</keyword>
<protein>
    <submittedName>
        <fullName evidence="2">Uncharacterized protein</fullName>
    </submittedName>
</protein>
<name>A0A5B0NV21_PUCGR</name>
<accession>A0A5B0NV21</accession>
<dbReference type="EMBL" id="VSWC01000054">
    <property type="protein sequence ID" value="KAA1099553.1"/>
    <property type="molecule type" value="Genomic_DNA"/>
</dbReference>
<evidence type="ECO:0000313" key="3">
    <source>
        <dbReference type="EMBL" id="KAA1099553.1"/>
    </source>
</evidence>
<dbReference type="EMBL" id="VDEP01000380">
    <property type="protein sequence ID" value="KAA1091930.1"/>
    <property type="molecule type" value="Genomic_DNA"/>
</dbReference>
<sequence length="196" mass="22021">MQSNREIFPEDAHPHVPGDLFVMAPVNESSLDGTARGGSNKTNTTLHIGIFHERHGKGLRNQTCHIRFEKEVVDLNVSWWGEPGLMVHHLGSAATRRKFRWILNYRHQTSQDEFKAPKVESDQLMARSIPKANVYGEEITAKSIIFFLVRDSGMSSIPTAQSDRLNSGDLVPGSLDSPPNSRKLHNWPQAFPRQSA</sequence>
<reference evidence="4 5" key="1">
    <citation type="submission" date="2019-05" db="EMBL/GenBank/DDBJ databases">
        <title>Emergence of the Ug99 lineage of the wheat stem rust pathogen through somatic hybridization.</title>
        <authorList>
            <person name="Li F."/>
            <person name="Upadhyaya N.M."/>
            <person name="Sperschneider J."/>
            <person name="Matny O."/>
            <person name="Nguyen-Phuc H."/>
            <person name="Mago R."/>
            <person name="Raley C."/>
            <person name="Miller M.E."/>
            <person name="Silverstein K.A.T."/>
            <person name="Henningsen E."/>
            <person name="Hirsch C.D."/>
            <person name="Visser B."/>
            <person name="Pretorius Z.A."/>
            <person name="Steffenson B.J."/>
            <person name="Schwessinger B."/>
            <person name="Dodds P.N."/>
            <person name="Figueroa M."/>
        </authorList>
    </citation>
    <scope>NUCLEOTIDE SEQUENCE [LARGE SCALE GENOMIC DNA]</scope>
    <source>
        <strain evidence="3">21-0</strain>
        <strain evidence="2 5">Ug99</strain>
    </source>
</reference>
<dbReference type="Proteomes" id="UP000324748">
    <property type="component" value="Unassembled WGS sequence"/>
</dbReference>
<comment type="caution">
    <text evidence="2">The sequence shown here is derived from an EMBL/GenBank/DDBJ whole genome shotgun (WGS) entry which is preliminary data.</text>
</comment>
<organism evidence="2 5">
    <name type="scientific">Puccinia graminis f. sp. tritici</name>
    <dbReference type="NCBI Taxonomy" id="56615"/>
    <lineage>
        <taxon>Eukaryota</taxon>
        <taxon>Fungi</taxon>
        <taxon>Dikarya</taxon>
        <taxon>Basidiomycota</taxon>
        <taxon>Pucciniomycotina</taxon>
        <taxon>Pucciniomycetes</taxon>
        <taxon>Pucciniales</taxon>
        <taxon>Pucciniaceae</taxon>
        <taxon>Puccinia</taxon>
    </lineage>
</organism>
<evidence type="ECO:0000313" key="5">
    <source>
        <dbReference type="Proteomes" id="UP000325313"/>
    </source>
</evidence>